<evidence type="ECO:0000313" key="2">
    <source>
        <dbReference type="EMBL" id="GAX27700.1"/>
    </source>
</evidence>
<feature type="region of interest" description="Disordered" evidence="1">
    <location>
        <begin position="1"/>
        <end position="39"/>
    </location>
</feature>
<reference evidence="2 3" key="1">
    <citation type="journal article" date="2015" name="Plant Cell">
        <title>Oil accumulation by the oleaginous diatom Fistulifera solaris as revealed by the genome and transcriptome.</title>
        <authorList>
            <person name="Tanaka T."/>
            <person name="Maeda Y."/>
            <person name="Veluchamy A."/>
            <person name="Tanaka M."/>
            <person name="Abida H."/>
            <person name="Marechal E."/>
            <person name="Bowler C."/>
            <person name="Muto M."/>
            <person name="Sunaga Y."/>
            <person name="Tanaka M."/>
            <person name="Yoshino T."/>
            <person name="Taniguchi T."/>
            <person name="Fukuda Y."/>
            <person name="Nemoto M."/>
            <person name="Matsumoto M."/>
            <person name="Wong P.S."/>
            <person name="Aburatani S."/>
            <person name="Fujibuchi W."/>
        </authorList>
    </citation>
    <scope>NUCLEOTIDE SEQUENCE [LARGE SCALE GENOMIC DNA]</scope>
    <source>
        <strain evidence="2 3">JPCC DA0580</strain>
    </source>
</reference>
<dbReference type="Proteomes" id="UP000198406">
    <property type="component" value="Unassembled WGS sequence"/>
</dbReference>
<dbReference type="AlphaFoldDB" id="A0A1Z5KMY7"/>
<sequence length="327" mass="36655">MSSRTRIKRRERKQPEKLEEVTPAATRKRKSPVPASNLRHRLFAISPDVNKETSSNTKEKLCEKAAVVTPKKEGASRNGDDGENDDIVCCRGSAAYAVLKQINHDEPDEGILFSEIPESSQSNLNQEWSLDAAVRDDLVKPVPLAIPVFHHSRESQPQRAQPVTIRRNEVLPQEKGFAIGDEVLVYQCNRYIGSGIIIDADLEESSLFVVKSRVRESTWQVPSSDIIHATSVTAQKGSYSRKRIRDTFLDCLADELRNQVDNGKRMDLSPSVSISTLAKSIASDAFRKKRMLINQHLRSVIGIVRVFCEDGITILAITFVQSLNHIR</sequence>
<protein>
    <submittedName>
        <fullName evidence="2">Uncharacterized protein</fullName>
    </submittedName>
</protein>
<name>A0A1Z5KMY7_FISSO</name>
<organism evidence="2 3">
    <name type="scientific">Fistulifera solaris</name>
    <name type="common">Oleaginous diatom</name>
    <dbReference type="NCBI Taxonomy" id="1519565"/>
    <lineage>
        <taxon>Eukaryota</taxon>
        <taxon>Sar</taxon>
        <taxon>Stramenopiles</taxon>
        <taxon>Ochrophyta</taxon>
        <taxon>Bacillariophyta</taxon>
        <taxon>Bacillariophyceae</taxon>
        <taxon>Bacillariophycidae</taxon>
        <taxon>Naviculales</taxon>
        <taxon>Naviculaceae</taxon>
        <taxon>Fistulifera</taxon>
    </lineage>
</organism>
<evidence type="ECO:0000256" key="1">
    <source>
        <dbReference type="SAM" id="MobiDB-lite"/>
    </source>
</evidence>
<evidence type="ECO:0000313" key="3">
    <source>
        <dbReference type="Proteomes" id="UP000198406"/>
    </source>
</evidence>
<comment type="caution">
    <text evidence="2">The sequence shown here is derived from an EMBL/GenBank/DDBJ whole genome shotgun (WGS) entry which is preliminary data.</text>
</comment>
<accession>A0A1Z5KMY7</accession>
<gene>
    <name evidence="2" type="ORF">FisN_13Hu204</name>
</gene>
<dbReference type="InParanoid" id="A0A1Z5KMY7"/>
<dbReference type="EMBL" id="BDSP01000259">
    <property type="protein sequence ID" value="GAX27700.1"/>
    <property type="molecule type" value="Genomic_DNA"/>
</dbReference>
<proteinExistence type="predicted"/>
<feature type="compositionally biased region" description="Basic residues" evidence="1">
    <location>
        <begin position="1"/>
        <end position="12"/>
    </location>
</feature>
<keyword evidence="3" id="KW-1185">Reference proteome</keyword>